<dbReference type="InterPro" id="IPR038573">
    <property type="entry name" value="BrnT_sf"/>
</dbReference>
<dbReference type="Proteomes" id="UP000037822">
    <property type="component" value="Unassembled WGS sequence"/>
</dbReference>
<comment type="caution">
    <text evidence="1">The sequence shown here is derived from an EMBL/GenBank/DDBJ whole genome shotgun (WGS) entry which is preliminary data.</text>
</comment>
<keyword evidence="2" id="KW-1185">Reference proteome</keyword>
<organism evidence="1 2">
    <name type="scientific">Bosea vaviloviae</name>
    <dbReference type="NCBI Taxonomy" id="1526658"/>
    <lineage>
        <taxon>Bacteria</taxon>
        <taxon>Pseudomonadati</taxon>
        <taxon>Pseudomonadota</taxon>
        <taxon>Alphaproteobacteria</taxon>
        <taxon>Hyphomicrobiales</taxon>
        <taxon>Boseaceae</taxon>
        <taxon>Bosea</taxon>
    </lineage>
</organism>
<dbReference type="InterPro" id="IPR007460">
    <property type="entry name" value="BrnT_toxin"/>
</dbReference>
<dbReference type="Gene3D" id="3.10.450.530">
    <property type="entry name" value="Ribonuclease toxin, BrnT, of type II toxin-antitoxin system"/>
    <property type="match status" value="1"/>
</dbReference>
<dbReference type="Pfam" id="PF04365">
    <property type="entry name" value="BrnT_toxin"/>
    <property type="match status" value="1"/>
</dbReference>
<accession>A0A0N0MCA7</accession>
<evidence type="ECO:0008006" key="3">
    <source>
        <dbReference type="Google" id="ProtNLM"/>
    </source>
</evidence>
<dbReference type="OrthoDB" id="839663at2"/>
<dbReference type="AlphaFoldDB" id="A0A0N0MCA7"/>
<protein>
    <recommendedName>
        <fullName evidence="3">BrnT family toxin</fullName>
    </recommendedName>
</protein>
<evidence type="ECO:0000313" key="1">
    <source>
        <dbReference type="EMBL" id="KPH80881.1"/>
    </source>
</evidence>
<evidence type="ECO:0000313" key="2">
    <source>
        <dbReference type="Proteomes" id="UP000037822"/>
    </source>
</evidence>
<sequence>MRITFDPAKNERNIRERGLHFMLVDGFSWETAQTHEDRRVAYPERRFVSLGLIGARVYVVCVTQIPGGIRVISFRKANAREVRRYEQEAG</sequence>
<dbReference type="EMBL" id="LGSZ01000035">
    <property type="protein sequence ID" value="KPH80881.1"/>
    <property type="molecule type" value="Genomic_DNA"/>
</dbReference>
<gene>
    <name evidence="1" type="ORF">AE618_10900</name>
</gene>
<name>A0A0N0MCA7_9HYPH</name>
<dbReference type="RefSeq" id="WP_054209092.1">
    <property type="nucleotide sequence ID" value="NZ_LGSZ01000035.1"/>
</dbReference>
<reference evidence="1 2" key="1">
    <citation type="submission" date="2015-07" db="EMBL/GenBank/DDBJ databases">
        <title>Whole genome sequencing of Bosea vaviloviae isolated from cave pool.</title>
        <authorList>
            <person name="Tan N.E.H."/>
            <person name="Lee Y.P."/>
            <person name="Gan H.M."/>
            <person name="Barton H."/>
            <person name="Savka M.A."/>
        </authorList>
    </citation>
    <scope>NUCLEOTIDE SEQUENCE [LARGE SCALE GENOMIC DNA]</scope>
    <source>
        <strain evidence="1 2">SD260</strain>
    </source>
</reference>
<dbReference type="PATRIC" id="fig|1526658.3.peg.2807"/>
<proteinExistence type="predicted"/>